<name>A0A0L0FTD8_9EUKA</name>
<dbReference type="RefSeq" id="XP_014153856.1">
    <property type="nucleotide sequence ID" value="XM_014298381.1"/>
</dbReference>
<sequence length="162" mass="17260">MRHATTLQWRFPTQIPWKIEVDSEEEPDTSPAGSANNTTLPTASTSVPSPAASSTMDDTVNANLQSHIAKHPSTLGGGALGVDVVARGIAANSVPWDRASVPTFAPFFPRAVTTNEVVFFFAGVALSTLIREFHDRRSSGIIGSRTCICCLCFGLQSSIRIA</sequence>
<organism evidence="2 3">
    <name type="scientific">Sphaeroforma arctica JP610</name>
    <dbReference type="NCBI Taxonomy" id="667725"/>
    <lineage>
        <taxon>Eukaryota</taxon>
        <taxon>Ichthyosporea</taxon>
        <taxon>Ichthyophonida</taxon>
        <taxon>Sphaeroforma</taxon>
    </lineage>
</organism>
<gene>
    <name evidence="2" type="ORF">SARC_07670</name>
</gene>
<dbReference type="EMBL" id="KQ242217">
    <property type="protein sequence ID" value="KNC79954.1"/>
    <property type="molecule type" value="Genomic_DNA"/>
</dbReference>
<dbReference type="AlphaFoldDB" id="A0A0L0FTD8"/>
<feature type="region of interest" description="Disordered" evidence="1">
    <location>
        <begin position="18"/>
        <end position="56"/>
    </location>
</feature>
<protein>
    <submittedName>
        <fullName evidence="2">Uncharacterized protein</fullName>
    </submittedName>
</protein>
<dbReference type="GeneID" id="25908174"/>
<evidence type="ECO:0000313" key="2">
    <source>
        <dbReference type="EMBL" id="KNC79954.1"/>
    </source>
</evidence>
<evidence type="ECO:0000256" key="1">
    <source>
        <dbReference type="SAM" id="MobiDB-lite"/>
    </source>
</evidence>
<evidence type="ECO:0000313" key="3">
    <source>
        <dbReference type="Proteomes" id="UP000054560"/>
    </source>
</evidence>
<reference evidence="2 3" key="1">
    <citation type="submission" date="2011-02" db="EMBL/GenBank/DDBJ databases">
        <title>The Genome Sequence of Sphaeroforma arctica JP610.</title>
        <authorList>
            <consortium name="The Broad Institute Genome Sequencing Platform"/>
            <person name="Russ C."/>
            <person name="Cuomo C."/>
            <person name="Young S.K."/>
            <person name="Zeng Q."/>
            <person name="Gargeya S."/>
            <person name="Alvarado L."/>
            <person name="Berlin A."/>
            <person name="Chapman S.B."/>
            <person name="Chen Z."/>
            <person name="Freedman E."/>
            <person name="Gellesch M."/>
            <person name="Goldberg J."/>
            <person name="Griggs A."/>
            <person name="Gujja S."/>
            <person name="Heilman E."/>
            <person name="Heiman D."/>
            <person name="Howarth C."/>
            <person name="Mehta T."/>
            <person name="Neiman D."/>
            <person name="Pearson M."/>
            <person name="Roberts A."/>
            <person name="Saif S."/>
            <person name="Shea T."/>
            <person name="Shenoy N."/>
            <person name="Sisk P."/>
            <person name="Stolte C."/>
            <person name="Sykes S."/>
            <person name="White J."/>
            <person name="Yandava C."/>
            <person name="Burger G."/>
            <person name="Gray M.W."/>
            <person name="Holland P.W.H."/>
            <person name="King N."/>
            <person name="Lang F.B.F."/>
            <person name="Roger A.J."/>
            <person name="Ruiz-Trillo I."/>
            <person name="Haas B."/>
            <person name="Nusbaum C."/>
            <person name="Birren B."/>
        </authorList>
    </citation>
    <scope>NUCLEOTIDE SEQUENCE [LARGE SCALE GENOMIC DNA]</scope>
    <source>
        <strain evidence="2 3">JP610</strain>
    </source>
</reference>
<feature type="compositionally biased region" description="Low complexity" evidence="1">
    <location>
        <begin position="38"/>
        <end position="55"/>
    </location>
</feature>
<dbReference type="Proteomes" id="UP000054560">
    <property type="component" value="Unassembled WGS sequence"/>
</dbReference>
<keyword evidence="3" id="KW-1185">Reference proteome</keyword>
<accession>A0A0L0FTD8</accession>
<proteinExistence type="predicted"/>